<dbReference type="EMBL" id="JAUIZM010000009">
    <property type="protein sequence ID" value="KAK1362902.1"/>
    <property type="molecule type" value="Genomic_DNA"/>
</dbReference>
<proteinExistence type="predicted"/>
<evidence type="ECO:0000313" key="2">
    <source>
        <dbReference type="Proteomes" id="UP001237642"/>
    </source>
</evidence>
<protein>
    <submittedName>
        <fullName evidence="1">Uncharacterized protein</fullName>
    </submittedName>
</protein>
<keyword evidence="2" id="KW-1185">Reference proteome</keyword>
<reference evidence="1" key="2">
    <citation type="submission" date="2023-05" db="EMBL/GenBank/DDBJ databases">
        <authorList>
            <person name="Schelkunov M.I."/>
        </authorList>
    </citation>
    <scope>NUCLEOTIDE SEQUENCE</scope>
    <source>
        <strain evidence="1">Hsosn_3</strain>
        <tissue evidence="1">Leaf</tissue>
    </source>
</reference>
<gene>
    <name evidence="1" type="ORF">POM88_038463</name>
</gene>
<sequence length="127" mass="14380">MDITPLNNKISVHHEATQRRIKEIICPRLKSEIKCVDVVGGVFHKFGNSVASDHDFLLGALLLQLGFNHAFRPITLANAYGLFSNVGKTSVRKFYPGGRKAKITRDEGNDKVKEMLLLDISWFVWRL</sequence>
<reference evidence="1" key="1">
    <citation type="submission" date="2023-02" db="EMBL/GenBank/DDBJ databases">
        <title>Genome of toxic invasive species Heracleum sosnowskyi carries increased number of genes despite the absence of recent whole-genome duplications.</title>
        <authorList>
            <person name="Schelkunov M."/>
            <person name="Shtratnikova V."/>
            <person name="Makarenko M."/>
            <person name="Klepikova A."/>
            <person name="Omelchenko D."/>
            <person name="Novikova G."/>
            <person name="Obukhova E."/>
            <person name="Bogdanov V."/>
            <person name="Penin A."/>
            <person name="Logacheva M."/>
        </authorList>
    </citation>
    <scope>NUCLEOTIDE SEQUENCE</scope>
    <source>
        <strain evidence="1">Hsosn_3</strain>
        <tissue evidence="1">Leaf</tissue>
    </source>
</reference>
<evidence type="ECO:0000313" key="1">
    <source>
        <dbReference type="EMBL" id="KAK1362902.1"/>
    </source>
</evidence>
<organism evidence="1 2">
    <name type="scientific">Heracleum sosnowskyi</name>
    <dbReference type="NCBI Taxonomy" id="360622"/>
    <lineage>
        <taxon>Eukaryota</taxon>
        <taxon>Viridiplantae</taxon>
        <taxon>Streptophyta</taxon>
        <taxon>Embryophyta</taxon>
        <taxon>Tracheophyta</taxon>
        <taxon>Spermatophyta</taxon>
        <taxon>Magnoliopsida</taxon>
        <taxon>eudicotyledons</taxon>
        <taxon>Gunneridae</taxon>
        <taxon>Pentapetalae</taxon>
        <taxon>asterids</taxon>
        <taxon>campanulids</taxon>
        <taxon>Apiales</taxon>
        <taxon>Apiaceae</taxon>
        <taxon>Apioideae</taxon>
        <taxon>apioid superclade</taxon>
        <taxon>Tordylieae</taxon>
        <taxon>Tordyliinae</taxon>
        <taxon>Heracleum</taxon>
    </lineage>
</organism>
<dbReference type="Proteomes" id="UP001237642">
    <property type="component" value="Unassembled WGS sequence"/>
</dbReference>
<dbReference type="AlphaFoldDB" id="A0AAD8H7Y2"/>
<accession>A0AAD8H7Y2</accession>
<comment type="caution">
    <text evidence="1">The sequence shown here is derived from an EMBL/GenBank/DDBJ whole genome shotgun (WGS) entry which is preliminary data.</text>
</comment>
<name>A0AAD8H7Y2_9APIA</name>